<dbReference type="InterPro" id="IPR052038">
    <property type="entry name" value="Type-VII_TA_antitoxin"/>
</dbReference>
<proteinExistence type="inferred from homology"/>
<evidence type="ECO:0000256" key="5">
    <source>
        <dbReference type="ARBA" id="ARBA00022723"/>
    </source>
</evidence>
<dbReference type="EMBL" id="LGGN01000051">
    <property type="protein sequence ID" value="KUK78278.1"/>
    <property type="molecule type" value="Genomic_DNA"/>
</dbReference>
<evidence type="ECO:0000256" key="9">
    <source>
        <dbReference type="ARBA" id="ARBA00038276"/>
    </source>
</evidence>
<evidence type="ECO:0000256" key="8">
    <source>
        <dbReference type="ARBA" id="ARBA00022842"/>
    </source>
</evidence>
<keyword evidence="2" id="KW-1277">Toxin-antitoxin system</keyword>
<comment type="cofactor">
    <cofactor evidence="1">
        <name>Mg(2+)</name>
        <dbReference type="ChEBI" id="CHEBI:18420"/>
    </cofactor>
</comment>
<dbReference type="InterPro" id="IPR043519">
    <property type="entry name" value="NT_sf"/>
</dbReference>
<reference evidence="12" key="1">
    <citation type="journal article" date="2015" name="MBio">
        <title>Genome-Resolved Metagenomic Analysis Reveals Roles for Candidate Phyla and Other Microbial Community Members in Biogeochemical Transformations in Oil Reservoirs.</title>
        <authorList>
            <person name="Hu P."/>
            <person name="Tom L."/>
            <person name="Singh A."/>
            <person name="Thomas B.C."/>
            <person name="Baker B.J."/>
            <person name="Piceno Y.M."/>
            <person name="Andersen G.L."/>
            <person name="Banfield J.F."/>
        </authorList>
    </citation>
    <scope>NUCLEOTIDE SEQUENCE [LARGE SCALE GENOMIC DNA]</scope>
</reference>
<dbReference type="Gene3D" id="3.30.460.10">
    <property type="entry name" value="Beta Polymerase, domain 2"/>
    <property type="match status" value="1"/>
</dbReference>
<evidence type="ECO:0000256" key="3">
    <source>
        <dbReference type="ARBA" id="ARBA00022679"/>
    </source>
</evidence>
<dbReference type="GO" id="GO:0005524">
    <property type="term" value="F:ATP binding"/>
    <property type="evidence" value="ECO:0007669"/>
    <property type="project" value="UniProtKB-KW"/>
</dbReference>
<dbReference type="InterPro" id="IPR002934">
    <property type="entry name" value="Polymerase_NTP_transf_dom"/>
</dbReference>
<keyword evidence="6" id="KW-0547">Nucleotide-binding</keyword>
<dbReference type="AlphaFoldDB" id="A0A101HK28"/>
<evidence type="ECO:0000256" key="2">
    <source>
        <dbReference type="ARBA" id="ARBA00022649"/>
    </source>
</evidence>
<dbReference type="GO" id="GO:0046872">
    <property type="term" value="F:metal ion binding"/>
    <property type="evidence" value="ECO:0007669"/>
    <property type="project" value="UniProtKB-KW"/>
</dbReference>
<keyword evidence="7" id="KW-0067">ATP-binding</keyword>
<feature type="domain" description="Polymerase nucleotidyl transferase" evidence="10">
    <location>
        <begin position="10"/>
        <end position="88"/>
    </location>
</feature>
<dbReference type="PANTHER" id="PTHR33571:SF14">
    <property type="entry name" value="PROTEIN ADENYLYLTRANSFERASE MJ0435-RELATED"/>
    <property type="match status" value="1"/>
</dbReference>
<evidence type="ECO:0000256" key="7">
    <source>
        <dbReference type="ARBA" id="ARBA00022840"/>
    </source>
</evidence>
<keyword evidence="4" id="KW-0548">Nucleotidyltransferase</keyword>
<evidence type="ECO:0000256" key="1">
    <source>
        <dbReference type="ARBA" id="ARBA00001946"/>
    </source>
</evidence>
<comment type="caution">
    <text evidence="11">The sequence shown here is derived from an EMBL/GenBank/DDBJ whole genome shotgun (WGS) entry which is preliminary data.</text>
</comment>
<evidence type="ECO:0000259" key="10">
    <source>
        <dbReference type="Pfam" id="PF01909"/>
    </source>
</evidence>
<protein>
    <submittedName>
        <fullName evidence="11">DNA polymerase beta domain-containing protein</fullName>
    </submittedName>
</protein>
<dbReference type="PATRIC" id="fig|294710.3.peg.650"/>
<organism evidence="11 12">
    <name type="scientific">Proteiniphilum acetatigenes</name>
    <dbReference type="NCBI Taxonomy" id="294710"/>
    <lineage>
        <taxon>Bacteria</taxon>
        <taxon>Pseudomonadati</taxon>
        <taxon>Bacteroidota</taxon>
        <taxon>Bacteroidia</taxon>
        <taxon>Bacteroidales</taxon>
        <taxon>Dysgonomonadaceae</taxon>
        <taxon>Proteiniphilum</taxon>
    </lineage>
</organism>
<dbReference type="Pfam" id="PF01909">
    <property type="entry name" value="NTP_transf_2"/>
    <property type="match status" value="1"/>
</dbReference>
<evidence type="ECO:0000313" key="12">
    <source>
        <dbReference type="Proteomes" id="UP000053860"/>
    </source>
</evidence>
<comment type="similarity">
    <text evidence="9">Belongs to the MntA antitoxin family.</text>
</comment>
<dbReference type="PANTHER" id="PTHR33571">
    <property type="entry name" value="SSL8005 PROTEIN"/>
    <property type="match status" value="1"/>
</dbReference>
<evidence type="ECO:0000256" key="4">
    <source>
        <dbReference type="ARBA" id="ARBA00022695"/>
    </source>
</evidence>
<dbReference type="SUPFAM" id="SSF81301">
    <property type="entry name" value="Nucleotidyltransferase"/>
    <property type="match status" value="1"/>
</dbReference>
<keyword evidence="3" id="KW-0808">Transferase</keyword>
<keyword evidence="5" id="KW-0479">Metal-binding</keyword>
<accession>A0A101HK28</accession>
<dbReference type="GO" id="GO:0016779">
    <property type="term" value="F:nucleotidyltransferase activity"/>
    <property type="evidence" value="ECO:0007669"/>
    <property type="project" value="UniProtKB-KW"/>
</dbReference>
<name>A0A101HK28_9BACT</name>
<evidence type="ECO:0000256" key="6">
    <source>
        <dbReference type="ARBA" id="ARBA00022741"/>
    </source>
</evidence>
<sequence length="95" mass="11150">METKDIINRLREIKPYLQQEYAVKTLGLFGSFADGTYTDNSDVDILVEFEQPVGWQFFTLEKDLERMLNRKIDLVTANALKEQMKPFILSQILYI</sequence>
<dbReference type="Proteomes" id="UP000053860">
    <property type="component" value="Unassembled WGS sequence"/>
</dbReference>
<keyword evidence="8" id="KW-0460">Magnesium</keyword>
<gene>
    <name evidence="11" type="ORF">XD92_0412</name>
</gene>
<evidence type="ECO:0000313" key="11">
    <source>
        <dbReference type="EMBL" id="KUK78278.1"/>
    </source>
</evidence>
<dbReference type="CDD" id="cd05403">
    <property type="entry name" value="NT_KNTase_like"/>
    <property type="match status" value="1"/>
</dbReference>